<organism evidence="1 2">
    <name type="scientific">Gymnopilus junonius</name>
    <name type="common">Spectacular rustgill mushroom</name>
    <name type="synonym">Gymnopilus spectabilis subsp. junonius</name>
    <dbReference type="NCBI Taxonomy" id="109634"/>
    <lineage>
        <taxon>Eukaryota</taxon>
        <taxon>Fungi</taxon>
        <taxon>Dikarya</taxon>
        <taxon>Basidiomycota</taxon>
        <taxon>Agaricomycotina</taxon>
        <taxon>Agaricomycetes</taxon>
        <taxon>Agaricomycetidae</taxon>
        <taxon>Agaricales</taxon>
        <taxon>Agaricineae</taxon>
        <taxon>Hymenogastraceae</taxon>
        <taxon>Gymnopilus</taxon>
    </lineage>
</organism>
<dbReference type="EMBL" id="JADNYJ010000031">
    <property type="protein sequence ID" value="KAF8903280.1"/>
    <property type="molecule type" value="Genomic_DNA"/>
</dbReference>
<keyword evidence="2" id="KW-1185">Reference proteome</keyword>
<proteinExistence type="predicted"/>
<reference evidence="1" key="1">
    <citation type="submission" date="2020-11" db="EMBL/GenBank/DDBJ databases">
        <authorList>
            <consortium name="DOE Joint Genome Institute"/>
            <person name="Ahrendt S."/>
            <person name="Riley R."/>
            <person name="Andreopoulos W."/>
            <person name="LaButti K."/>
            <person name="Pangilinan J."/>
            <person name="Ruiz-duenas F.J."/>
            <person name="Barrasa J.M."/>
            <person name="Sanchez-Garcia M."/>
            <person name="Camarero S."/>
            <person name="Miyauchi S."/>
            <person name="Serrano A."/>
            <person name="Linde D."/>
            <person name="Babiker R."/>
            <person name="Drula E."/>
            <person name="Ayuso-Fernandez I."/>
            <person name="Pacheco R."/>
            <person name="Padilla G."/>
            <person name="Ferreira P."/>
            <person name="Barriuso J."/>
            <person name="Kellner H."/>
            <person name="Castanera R."/>
            <person name="Alfaro M."/>
            <person name="Ramirez L."/>
            <person name="Pisabarro A.G."/>
            <person name="Kuo A."/>
            <person name="Tritt A."/>
            <person name="Lipzen A."/>
            <person name="He G."/>
            <person name="Yan M."/>
            <person name="Ng V."/>
            <person name="Cullen D."/>
            <person name="Martin F."/>
            <person name="Rosso M.-N."/>
            <person name="Henrissat B."/>
            <person name="Hibbett D."/>
            <person name="Martinez A.T."/>
            <person name="Grigoriev I.V."/>
        </authorList>
    </citation>
    <scope>NUCLEOTIDE SEQUENCE</scope>
    <source>
        <strain evidence="1">AH 44721</strain>
    </source>
</reference>
<dbReference type="AlphaFoldDB" id="A0A9P5TQB0"/>
<evidence type="ECO:0000313" key="2">
    <source>
        <dbReference type="Proteomes" id="UP000724874"/>
    </source>
</evidence>
<comment type="caution">
    <text evidence="1">The sequence shown here is derived from an EMBL/GenBank/DDBJ whole genome shotgun (WGS) entry which is preliminary data.</text>
</comment>
<dbReference type="PROSITE" id="PS51257">
    <property type="entry name" value="PROKAR_LIPOPROTEIN"/>
    <property type="match status" value="1"/>
</dbReference>
<gene>
    <name evidence="1" type="ORF">CPB84DRAFT_1774402</name>
</gene>
<sequence>MARSRSPGASAMSISSCAQRVSRKLLPPGVGGMEASRVVQSSAGLRWSSPNNCVECYAYTHSSACWLLRVMVIDFISPTLIMIPSNSIGREQLASYPGRTTRM</sequence>
<dbReference type="Proteomes" id="UP000724874">
    <property type="component" value="Unassembled WGS sequence"/>
</dbReference>
<name>A0A9P5TQB0_GYMJU</name>
<protein>
    <submittedName>
        <fullName evidence="1">Uncharacterized protein</fullName>
    </submittedName>
</protein>
<evidence type="ECO:0000313" key="1">
    <source>
        <dbReference type="EMBL" id="KAF8903280.1"/>
    </source>
</evidence>
<accession>A0A9P5TQB0</accession>